<protein>
    <submittedName>
        <fullName evidence="2">Transposase</fullName>
    </submittedName>
</protein>
<dbReference type="PANTHER" id="PTHR36966">
    <property type="entry name" value="REP-ASSOCIATED TYROSINE TRANSPOSASE"/>
    <property type="match status" value="1"/>
</dbReference>
<feature type="domain" description="Transposase IS200-like" evidence="1">
    <location>
        <begin position="19"/>
        <end position="133"/>
    </location>
</feature>
<organism evidence="2 3">
    <name type="scientific">Pseudomonas cavernicola</name>
    <dbReference type="NCBI Taxonomy" id="2320866"/>
    <lineage>
        <taxon>Bacteria</taxon>
        <taxon>Pseudomonadati</taxon>
        <taxon>Pseudomonadota</taxon>
        <taxon>Gammaproteobacteria</taxon>
        <taxon>Pseudomonadales</taxon>
        <taxon>Pseudomonadaceae</taxon>
        <taxon>Pseudomonas</taxon>
    </lineage>
</organism>
<dbReference type="Proteomes" id="UP000284021">
    <property type="component" value="Unassembled WGS sequence"/>
</dbReference>
<name>A0A418XA19_9PSED</name>
<keyword evidence="3" id="KW-1185">Reference proteome</keyword>
<evidence type="ECO:0000313" key="3">
    <source>
        <dbReference type="Proteomes" id="UP000284021"/>
    </source>
</evidence>
<dbReference type="RefSeq" id="WP_119956979.1">
    <property type="nucleotide sequence ID" value="NZ_QYUR01000008.1"/>
</dbReference>
<dbReference type="GO" id="GO:0043565">
    <property type="term" value="F:sequence-specific DNA binding"/>
    <property type="evidence" value="ECO:0007669"/>
    <property type="project" value="TreeGrafter"/>
</dbReference>
<evidence type="ECO:0000313" key="2">
    <source>
        <dbReference type="EMBL" id="RJG09193.1"/>
    </source>
</evidence>
<dbReference type="Gene3D" id="3.30.70.1290">
    <property type="entry name" value="Transposase IS200-like"/>
    <property type="match status" value="1"/>
</dbReference>
<dbReference type="SMART" id="SM01321">
    <property type="entry name" value="Y1_Tnp"/>
    <property type="match status" value="1"/>
</dbReference>
<dbReference type="InterPro" id="IPR036515">
    <property type="entry name" value="Transposase_17_sf"/>
</dbReference>
<dbReference type="NCBIfam" id="NF047646">
    <property type="entry name" value="REP_Tyr_transpos"/>
    <property type="match status" value="1"/>
</dbReference>
<accession>A0A418XA19</accession>
<comment type="caution">
    <text evidence="2">The sequence shown here is derived from an EMBL/GenBank/DDBJ whole genome shotgun (WGS) entry which is preliminary data.</text>
</comment>
<dbReference type="InterPro" id="IPR002686">
    <property type="entry name" value="Transposase_17"/>
</dbReference>
<sequence length="154" mass="17958">MPIQHSPHARNLRLGRFSELGRSYHITTVTQRRTPAFQDFACARLLILEMRRCTEESLVESLAWVVMPDHLHWLVTLRQGSLAQLMKRLKASSTQAINRHTGLSRRLWQPGYHDQAVRREDDTQAIARYIVANPLRAKLVTRIGDYPFWDATWL</sequence>
<evidence type="ECO:0000259" key="1">
    <source>
        <dbReference type="SMART" id="SM01321"/>
    </source>
</evidence>
<dbReference type="SUPFAM" id="SSF143422">
    <property type="entry name" value="Transposase IS200-like"/>
    <property type="match status" value="1"/>
</dbReference>
<dbReference type="InterPro" id="IPR052715">
    <property type="entry name" value="RAYT_transposase"/>
</dbReference>
<proteinExistence type="predicted"/>
<gene>
    <name evidence="2" type="ORF">D3879_25715</name>
</gene>
<dbReference type="OrthoDB" id="9791101at2"/>
<dbReference type="EMBL" id="QYUR01000008">
    <property type="protein sequence ID" value="RJG09193.1"/>
    <property type="molecule type" value="Genomic_DNA"/>
</dbReference>
<dbReference type="AlphaFoldDB" id="A0A418XA19"/>
<dbReference type="PANTHER" id="PTHR36966:SF1">
    <property type="entry name" value="REP-ASSOCIATED TYROSINE TRANSPOSASE"/>
    <property type="match status" value="1"/>
</dbReference>
<reference evidence="2 3" key="1">
    <citation type="submission" date="2018-09" db="EMBL/GenBank/DDBJ databases">
        <authorList>
            <person name="Zhu H."/>
        </authorList>
    </citation>
    <scope>NUCLEOTIDE SEQUENCE [LARGE SCALE GENOMIC DNA]</scope>
    <source>
        <strain evidence="2 3">K1S02-6</strain>
    </source>
</reference>
<dbReference type="Pfam" id="PF01797">
    <property type="entry name" value="Y1_Tnp"/>
    <property type="match status" value="1"/>
</dbReference>
<dbReference type="GO" id="GO:0006313">
    <property type="term" value="P:DNA transposition"/>
    <property type="evidence" value="ECO:0007669"/>
    <property type="project" value="InterPro"/>
</dbReference>
<dbReference type="GO" id="GO:0004803">
    <property type="term" value="F:transposase activity"/>
    <property type="evidence" value="ECO:0007669"/>
    <property type="project" value="InterPro"/>
</dbReference>